<evidence type="ECO:0000313" key="3">
    <source>
        <dbReference type="EMBL" id="KAJ9165599.1"/>
    </source>
</evidence>
<feature type="region of interest" description="Disordered" evidence="2">
    <location>
        <begin position="424"/>
        <end position="480"/>
    </location>
</feature>
<feature type="region of interest" description="Disordered" evidence="2">
    <location>
        <begin position="154"/>
        <end position="182"/>
    </location>
</feature>
<accession>A0AA38S234</accession>
<keyword evidence="1" id="KW-0945">Host-virus interaction</keyword>
<keyword evidence="4" id="KW-1185">Reference proteome</keyword>
<feature type="compositionally biased region" description="Pro residues" evidence="2">
    <location>
        <begin position="75"/>
        <end position="85"/>
    </location>
</feature>
<feature type="compositionally biased region" description="Pro residues" evidence="2">
    <location>
        <begin position="707"/>
        <end position="720"/>
    </location>
</feature>
<dbReference type="PANTHER" id="PTHR13037">
    <property type="entry name" value="FORMIN"/>
    <property type="match status" value="1"/>
</dbReference>
<feature type="compositionally biased region" description="Low complexity" evidence="2">
    <location>
        <begin position="449"/>
        <end position="459"/>
    </location>
</feature>
<evidence type="ECO:0008006" key="5">
    <source>
        <dbReference type="Google" id="ProtNLM"/>
    </source>
</evidence>
<sequence>MPPRPAGADAPVADSPNTPSRQSMAMKRKWASGEMDHVGKKAAETRRLHIEQRASAGAERRMSVISISDSSTPGSPAPRSIPPPASTVEQKPSLASYYRKRLGQTSARPPSTHSRASTMVSNIVSPHLDTPEAAMTPTERIRTTRPIILPPKKRAKKTFKSTRSSPDVTDTPFARSLSGRPYDMVSNDRGRHVHGFGALFPEGYAPLPDPDGKGPRWICPVRNCTHERTYLKSHGKHFLKHHKACLLNDNGDGTFTVVGYNMEQNAPVVVSRESKTAGGTQQTSAEAKEHRVPNDAENQPPANADAGEHHGGPASDATGPFFATPSGRPYTIYPNDGGPTQGVLIPDGYERLVTPTKPWVCPVVHCLSSWDSRAGLSIHFARKHGGCIFSDNLDGTLSVVGHRDDDARFQAVRGWGRKDALVVKQGAKDPAAQQQPNPDTTELSQQQSAAPNLPTQPTATPAPKPNPPVPSSVVHTPASQSRNHYLTPAANARPVKNLEGTALETWNYIRPFLTDFTECPDSSWVPELLKLPKVRDIVWDDAYIEGNGFKDRLSRDVATLVLQVTGEVPPKACSRCRGKKGPYGECIVISPQAPIDARLLFAACASCIYNGQGTYCTAKFWGKKRAEADALKALPSAGQQVEADIDETNISLPNGSQSQSAVRRSERVQVKEATVQSVPDARDVPATGNAPLVTGKVNRRRPSSSPLAPPPPSPTPPPQLPRTANRRSEFQADLQPTITATMEIEEWELAPGRLQSAAHPQDGGLPETIAFSQPYLTANQSVPAAQDTTFRVDVISSGSSLRFTATPDRVRICSVGAGKVKVRMQGEEEFDIGPHGMFRVLTGRSCVVFNRLYGEAVLHVTEVADYS</sequence>
<name>A0AA38S234_9PEZI</name>
<dbReference type="Pfam" id="PF12511">
    <property type="entry name" value="DUF3716"/>
    <property type="match status" value="1"/>
</dbReference>
<feature type="compositionally biased region" description="Pro residues" evidence="2">
    <location>
        <begin position="460"/>
        <end position="470"/>
    </location>
</feature>
<reference evidence="3" key="1">
    <citation type="submission" date="2022-07" db="EMBL/GenBank/DDBJ databases">
        <title>Fungi with potential for degradation of polypropylene.</title>
        <authorList>
            <person name="Gostincar C."/>
        </authorList>
    </citation>
    <scope>NUCLEOTIDE SEQUENCE</scope>
    <source>
        <strain evidence="3">EXF-13287</strain>
    </source>
</reference>
<proteinExistence type="predicted"/>
<evidence type="ECO:0000256" key="2">
    <source>
        <dbReference type="SAM" id="MobiDB-lite"/>
    </source>
</evidence>
<dbReference type="AlphaFoldDB" id="A0AA38S234"/>
<dbReference type="Proteomes" id="UP001174691">
    <property type="component" value="Unassembled WGS sequence"/>
</dbReference>
<feature type="compositionally biased region" description="Polar residues" evidence="2">
    <location>
        <begin position="649"/>
        <end position="662"/>
    </location>
</feature>
<dbReference type="InterPro" id="IPR022190">
    <property type="entry name" value="DUF3716"/>
</dbReference>
<dbReference type="EMBL" id="JANBVN010000002">
    <property type="protein sequence ID" value="KAJ9165599.1"/>
    <property type="molecule type" value="Genomic_DNA"/>
</dbReference>
<organism evidence="3 4">
    <name type="scientific">Coniochaeta hoffmannii</name>
    <dbReference type="NCBI Taxonomy" id="91930"/>
    <lineage>
        <taxon>Eukaryota</taxon>
        <taxon>Fungi</taxon>
        <taxon>Dikarya</taxon>
        <taxon>Ascomycota</taxon>
        <taxon>Pezizomycotina</taxon>
        <taxon>Sordariomycetes</taxon>
        <taxon>Sordariomycetidae</taxon>
        <taxon>Coniochaetales</taxon>
        <taxon>Coniochaetaceae</taxon>
        <taxon>Coniochaeta</taxon>
    </lineage>
</organism>
<evidence type="ECO:0000256" key="1">
    <source>
        <dbReference type="ARBA" id="ARBA00022581"/>
    </source>
</evidence>
<feature type="compositionally biased region" description="Basic and acidic residues" evidence="2">
    <location>
        <begin position="34"/>
        <end position="62"/>
    </location>
</feature>
<gene>
    <name evidence="3" type="ORF">NKR19_g224</name>
</gene>
<evidence type="ECO:0000313" key="4">
    <source>
        <dbReference type="Proteomes" id="UP001174691"/>
    </source>
</evidence>
<feature type="compositionally biased region" description="Polar residues" evidence="2">
    <location>
        <begin position="432"/>
        <end position="448"/>
    </location>
</feature>
<feature type="region of interest" description="Disordered" evidence="2">
    <location>
        <begin position="270"/>
        <end position="335"/>
    </location>
</feature>
<feature type="region of interest" description="Disordered" evidence="2">
    <location>
        <begin position="649"/>
        <end position="726"/>
    </location>
</feature>
<feature type="region of interest" description="Disordered" evidence="2">
    <location>
        <begin position="1"/>
        <end position="91"/>
    </location>
</feature>
<comment type="caution">
    <text evidence="3">The sequence shown here is derived from an EMBL/GenBank/DDBJ whole genome shotgun (WGS) entry which is preliminary data.</text>
</comment>
<protein>
    <recommendedName>
        <fullName evidence="5">C2H2-type domain-containing protein</fullName>
    </recommendedName>
</protein>
<dbReference type="PANTHER" id="PTHR13037:SF24">
    <property type="entry name" value="POLYCOMB PROTEIN PCL-RELATED"/>
    <property type="match status" value="1"/>
</dbReference>